<dbReference type="Pfam" id="PF00643">
    <property type="entry name" value="zf-B_box"/>
    <property type="match status" value="1"/>
</dbReference>
<evidence type="ECO:0000313" key="8">
    <source>
        <dbReference type="Proteomes" id="UP000233120"/>
    </source>
</evidence>
<dbReference type="AlphaFoldDB" id="A0A2K6BYH5"/>
<reference evidence="7" key="1">
    <citation type="submission" date="2025-08" db="UniProtKB">
        <authorList>
            <consortium name="Ensembl"/>
        </authorList>
    </citation>
    <scope>IDENTIFICATION</scope>
</reference>
<dbReference type="Ensembl" id="ENSMNET00000040663.1">
    <property type="protein sequence ID" value="ENSMNEP00000016446.1"/>
    <property type="gene ID" value="ENSMNEG00000032263.1"/>
</dbReference>
<proteinExistence type="predicted"/>
<accession>A0A2K6BYH5</accession>
<dbReference type="InterPro" id="IPR000315">
    <property type="entry name" value="Znf_B-box"/>
</dbReference>
<evidence type="ECO:0000313" key="7">
    <source>
        <dbReference type="Ensembl" id="ENSMNEP00000016446.1"/>
    </source>
</evidence>
<dbReference type="OMA" id="KLECNGP"/>
<feature type="domain" description="RING-type" evidence="5">
    <location>
        <begin position="10"/>
        <end position="43"/>
    </location>
</feature>
<dbReference type="InterPro" id="IPR001841">
    <property type="entry name" value="Znf_RING"/>
</dbReference>
<keyword evidence="3" id="KW-0862">Zinc</keyword>
<dbReference type="GO" id="GO:0008270">
    <property type="term" value="F:zinc ion binding"/>
    <property type="evidence" value="ECO:0007669"/>
    <property type="project" value="UniProtKB-KW"/>
</dbReference>
<sequence length="250" mass="28495">VEFVAALASCPICLDYLKDPVTISCGHNFCLSYIIIFPCPFCHFCCPERKFQLQIRSKRKRQEEKHVCKKHNQLLTFFCQKDLELLCPRCSFSTDHQHHCVWPIKKAASYHRKKLEEYNAPWKERVELIEKVITMQTRKSLELKKQVKHRAEEVKLECNGPMLAHCNLCLPGSSDSRASASSVAGIIGSYYHTWLIFVFLVETEFHHVGQSGLELLTSGVLPTSASQRAGITDVSHCTQPKSTVFKNLGL</sequence>
<dbReference type="PRINTS" id="PR02045">
    <property type="entry name" value="F138DOMAIN"/>
</dbReference>
<dbReference type="Pfam" id="PF15227">
    <property type="entry name" value="zf-C3HC4_4"/>
    <property type="match status" value="1"/>
</dbReference>
<evidence type="ECO:0000259" key="5">
    <source>
        <dbReference type="PROSITE" id="PS50089"/>
    </source>
</evidence>
<dbReference type="PANTHER" id="PTHR12138">
    <property type="entry name" value="PRIMATE-EXPANDED PROTEIN FAMILY"/>
    <property type="match status" value="1"/>
</dbReference>
<dbReference type="Gene3D" id="3.30.160.60">
    <property type="entry name" value="Classic Zinc Finger"/>
    <property type="match status" value="1"/>
</dbReference>
<dbReference type="PROSITE" id="PS50119">
    <property type="entry name" value="ZF_BBOX"/>
    <property type="match status" value="1"/>
</dbReference>
<dbReference type="SUPFAM" id="SSF57845">
    <property type="entry name" value="B-box zinc-binding domain"/>
    <property type="match status" value="1"/>
</dbReference>
<feature type="domain" description="B box-type" evidence="6">
    <location>
        <begin position="63"/>
        <end position="104"/>
    </location>
</feature>
<evidence type="ECO:0008006" key="9">
    <source>
        <dbReference type="Google" id="ProtNLM"/>
    </source>
</evidence>
<keyword evidence="2 4" id="KW-0863">Zinc-finger</keyword>
<dbReference type="InterPro" id="IPR013083">
    <property type="entry name" value="Znf_RING/FYVE/PHD"/>
</dbReference>
<dbReference type="GeneTree" id="ENSGT00940000155329"/>
<protein>
    <recommendedName>
        <fullName evidence="9">Tripartite motif containing 61</fullName>
    </recommendedName>
</protein>
<dbReference type="SUPFAM" id="SSF57850">
    <property type="entry name" value="RING/U-box"/>
    <property type="match status" value="1"/>
</dbReference>
<name>A0A2K6BYH5_MACNE</name>
<evidence type="ECO:0000256" key="3">
    <source>
        <dbReference type="ARBA" id="ARBA00022833"/>
    </source>
</evidence>
<dbReference type="PANTHER" id="PTHR12138:SF152">
    <property type="entry name" value="C2H2-TYPE DOMAIN-CONTAINING PROTEIN"/>
    <property type="match status" value="1"/>
</dbReference>
<dbReference type="SMART" id="SM00184">
    <property type="entry name" value="RING"/>
    <property type="match status" value="1"/>
</dbReference>
<keyword evidence="8" id="KW-1185">Reference proteome</keyword>
<dbReference type="Bgee" id="ENSMNEG00000032263">
    <property type="expression patterns" value="Expressed in multicellular organism"/>
</dbReference>
<reference evidence="7" key="2">
    <citation type="submission" date="2025-09" db="UniProtKB">
        <authorList>
            <consortium name="Ensembl"/>
        </authorList>
    </citation>
    <scope>IDENTIFICATION</scope>
</reference>
<dbReference type="Gene3D" id="3.30.40.10">
    <property type="entry name" value="Zinc/RING finger domain, C3HC4 (zinc finger)"/>
    <property type="match status" value="1"/>
</dbReference>
<organism evidence="7 8">
    <name type="scientific">Macaca nemestrina</name>
    <name type="common">Pig-tailed macaque</name>
    <dbReference type="NCBI Taxonomy" id="9545"/>
    <lineage>
        <taxon>Eukaryota</taxon>
        <taxon>Metazoa</taxon>
        <taxon>Chordata</taxon>
        <taxon>Craniata</taxon>
        <taxon>Vertebrata</taxon>
        <taxon>Euteleostomi</taxon>
        <taxon>Mammalia</taxon>
        <taxon>Eutheria</taxon>
        <taxon>Euarchontoglires</taxon>
        <taxon>Primates</taxon>
        <taxon>Haplorrhini</taxon>
        <taxon>Catarrhini</taxon>
        <taxon>Cercopithecidae</taxon>
        <taxon>Cercopithecinae</taxon>
        <taxon>Macaca</taxon>
    </lineage>
</organism>
<dbReference type="Proteomes" id="UP000233120">
    <property type="component" value="Unassembled WGS sequence"/>
</dbReference>
<keyword evidence="1" id="KW-0479">Metal-binding</keyword>
<evidence type="ECO:0000259" key="6">
    <source>
        <dbReference type="PROSITE" id="PS50119"/>
    </source>
</evidence>
<dbReference type="PROSITE" id="PS50089">
    <property type="entry name" value="ZF_RING_2"/>
    <property type="match status" value="1"/>
</dbReference>
<evidence type="ECO:0000256" key="4">
    <source>
        <dbReference type="PROSITE-ProRule" id="PRU00024"/>
    </source>
</evidence>
<dbReference type="CDD" id="cd19791">
    <property type="entry name" value="Bbox2_TRIM60-like"/>
    <property type="match status" value="1"/>
</dbReference>
<evidence type="ECO:0000256" key="2">
    <source>
        <dbReference type="ARBA" id="ARBA00022771"/>
    </source>
</evidence>
<evidence type="ECO:0000256" key="1">
    <source>
        <dbReference type="ARBA" id="ARBA00022723"/>
    </source>
</evidence>